<gene>
    <name evidence="3" type="ORF">KIH74_25640</name>
</gene>
<dbReference type="InterPro" id="IPR001031">
    <property type="entry name" value="Thioesterase"/>
</dbReference>
<dbReference type="RefSeq" id="WP_214158821.1">
    <property type="nucleotide sequence ID" value="NZ_JAHBAY010000012.1"/>
</dbReference>
<keyword evidence="4" id="KW-1185">Reference proteome</keyword>
<dbReference type="Pfam" id="PF00975">
    <property type="entry name" value="Thioesterase"/>
    <property type="match status" value="1"/>
</dbReference>
<accession>A0ABS5TMM7</accession>
<name>A0ABS5TMM7_9ACTN</name>
<protein>
    <submittedName>
        <fullName evidence="3">Thioesterase</fullName>
    </submittedName>
</protein>
<proteinExistence type="inferred from homology"/>
<dbReference type="InterPro" id="IPR029058">
    <property type="entry name" value="AB_hydrolase_fold"/>
</dbReference>
<dbReference type="PANTHER" id="PTHR11487">
    <property type="entry name" value="THIOESTERASE"/>
    <property type="match status" value="1"/>
</dbReference>
<comment type="similarity">
    <text evidence="1">Belongs to the thioesterase family.</text>
</comment>
<dbReference type="SUPFAM" id="SSF53474">
    <property type="entry name" value="alpha/beta-Hydrolases"/>
    <property type="match status" value="1"/>
</dbReference>
<dbReference type="Gene3D" id="3.40.50.1820">
    <property type="entry name" value="alpha/beta hydrolase"/>
    <property type="match status" value="1"/>
</dbReference>
<comment type="caution">
    <text evidence="3">The sequence shown here is derived from an EMBL/GenBank/DDBJ whole genome shotgun (WGS) entry which is preliminary data.</text>
</comment>
<dbReference type="InterPro" id="IPR012223">
    <property type="entry name" value="TEII"/>
</dbReference>
<evidence type="ECO:0000259" key="2">
    <source>
        <dbReference type="Pfam" id="PF00975"/>
    </source>
</evidence>
<organism evidence="3 4">
    <name type="scientific">Kineosporia corallincola</name>
    <dbReference type="NCBI Taxonomy" id="2835133"/>
    <lineage>
        <taxon>Bacteria</taxon>
        <taxon>Bacillati</taxon>
        <taxon>Actinomycetota</taxon>
        <taxon>Actinomycetes</taxon>
        <taxon>Kineosporiales</taxon>
        <taxon>Kineosporiaceae</taxon>
        <taxon>Kineosporia</taxon>
    </lineage>
</organism>
<dbReference type="Proteomes" id="UP001197247">
    <property type="component" value="Unassembled WGS sequence"/>
</dbReference>
<feature type="domain" description="Thioesterase" evidence="2">
    <location>
        <begin position="23"/>
        <end position="241"/>
    </location>
</feature>
<sequence length="254" mass="27365">MSPTAGPSPLRELRPDPGNPAMTLVFAHHAGGSALSYLPLARLLPEDWRVLGVELPGRITADDEVAFTGCGDAVRWLLPHLREVSSGPYALFGHSMGALVGFELVRALAAAGRPPVWLGVSASPAPGMRPGARRDLWPEHRLVDLMNRLGGTPGPLLSVPGLRERMVRVLRDDLALVDTYRYRPGPALDVPLSVWRAGGDSAATAVQMRPWHTHSTAPPRSRVWEGGHFYLFDQAAAVAAALAEEIARVGVRRP</sequence>
<evidence type="ECO:0000256" key="1">
    <source>
        <dbReference type="ARBA" id="ARBA00007169"/>
    </source>
</evidence>
<dbReference type="PANTHER" id="PTHR11487:SF0">
    <property type="entry name" value="S-ACYL FATTY ACID SYNTHASE THIOESTERASE, MEDIUM CHAIN"/>
    <property type="match status" value="1"/>
</dbReference>
<reference evidence="3 4" key="1">
    <citation type="submission" date="2021-05" db="EMBL/GenBank/DDBJ databases">
        <title>Kineosporia and Streptomyces sp. nov. two new marine actinobacteria isolated from Coral.</title>
        <authorList>
            <person name="Buangrab K."/>
            <person name="Sutthacheep M."/>
            <person name="Yeemin T."/>
            <person name="Harunari E."/>
            <person name="Igarashi Y."/>
            <person name="Kanchanasin P."/>
            <person name="Tanasupawat S."/>
            <person name="Phongsopitanun W."/>
        </authorList>
    </citation>
    <scope>NUCLEOTIDE SEQUENCE [LARGE SCALE GENOMIC DNA]</scope>
    <source>
        <strain evidence="3 4">J2-2</strain>
    </source>
</reference>
<dbReference type="EMBL" id="JAHBAY010000012">
    <property type="protein sequence ID" value="MBT0772353.1"/>
    <property type="molecule type" value="Genomic_DNA"/>
</dbReference>
<evidence type="ECO:0000313" key="4">
    <source>
        <dbReference type="Proteomes" id="UP001197247"/>
    </source>
</evidence>
<evidence type="ECO:0000313" key="3">
    <source>
        <dbReference type="EMBL" id="MBT0772353.1"/>
    </source>
</evidence>